<evidence type="ECO:0000256" key="8">
    <source>
        <dbReference type="ARBA" id="ARBA00022741"/>
    </source>
</evidence>
<evidence type="ECO:0000256" key="5">
    <source>
        <dbReference type="ARBA" id="ARBA00022679"/>
    </source>
</evidence>
<comment type="caution">
    <text evidence="14">The sequence shown here is derived from an EMBL/GenBank/DDBJ whole genome shotgun (WGS) entry which is preliminary data.</text>
</comment>
<dbReference type="InterPro" id="IPR004147">
    <property type="entry name" value="ABC1_dom"/>
</dbReference>
<evidence type="ECO:0000256" key="3">
    <source>
        <dbReference type="ARBA" id="ARBA00022475"/>
    </source>
</evidence>
<protein>
    <submittedName>
        <fullName evidence="14">2-polyprenylphenol 6-hydroxylase</fullName>
    </submittedName>
</protein>
<keyword evidence="15" id="KW-1185">Reference proteome</keyword>
<keyword evidence="5" id="KW-0808">Transferase</keyword>
<reference evidence="14 15" key="1">
    <citation type="submission" date="2023-08" db="EMBL/GenBank/DDBJ databases">
        <title>Characterization of two Paracoccaceae strains isolated from Phycosphere and proposal of Xinfangfangia lacusdiani sp. nov.</title>
        <authorList>
            <person name="Deng Y."/>
            <person name="Zhang Y.Q."/>
        </authorList>
    </citation>
    <scope>NUCLEOTIDE SEQUENCE [LARGE SCALE GENOMIC DNA]</scope>
    <source>
        <strain evidence="14 15">CPCC 101601</strain>
    </source>
</reference>
<organism evidence="14 15">
    <name type="scientific">Pseudogemmobacter lacusdianii</name>
    <dbReference type="NCBI Taxonomy" id="3069608"/>
    <lineage>
        <taxon>Bacteria</taxon>
        <taxon>Pseudomonadati</taxon>
        <taxon>Pseudomonadota</taxon>
        <taxon>Alphaproteobacteria</taxon>
        <taxon>Rhodobacterales</taxon>
        <taxon>Paracoccaceae</taxon>
        <taxon>Pseudogemmobacter</taxon>
    </lineage>
</organism>
<keyword evidence="3" id="KW-1003">Cell membrane</keyword>
<keyword evidence="12" id="KW-0472">Membrane</keyword>
<evidence type="ECO:0000256" key="7">
    <source>
        <dbReference type="ARBA" id="ARBA00022692"/>
    </source>
</evidence>
<evidence type="ECO:0000313" key="14">
    <source>
        <dbReference type="EMBL" id="MDQ2065312.1"/>
    </source>
</evidence>
<dbReference type="PANTHER" id="PTHR10566:SF113">
    <property type="entry name" value="PROTEIN ACTIVITY OF BC1 COMPLEX KINASE 7, CHLOROPLASTIC"/>
    <property type="match status" value="1"/>
</dbReference>
<sequence length="510" mass="56325">MRGPHNIFRLIRTLATMERTGAISQVLTAVEAPPRVRAAARILGWPFKWLGLAGDPSLPPLTRALTALGPAYIKFGQILSTRPDIVGAELARQLTYLQDQLPPFSTDTAKAMIEAELGVRVDEAFSAFSEPVAAASIAQVHKAEVAGTGQIVAVKVLRPNIERAFRKDIDAFFFAAAWIERLAPFSRRLRPLDVVRHFEGVVLGELDLRLESSAASEFGDNTKNDVGLIVPQPVWHLSGRTVMTIGWAEGIGLNDLAAMDAAGIDRPALGARVLQMFLSHALRDGFFHGDMHQGNLKVTPAGELITYDFGIMGRIDEYTRKVYAEILMGFIAKDYRRVAEVHFEAGYVPADRDIDEFARALRAVGEPIFGMEASRISMARLLSYLFEVTERFGMETRTELILLQRTMVVVEGVARSLDPHINIWQVARPVVEGYIRKNLGPQAMARDLMRTIRVLARFGPKLPAMVEAQLINAGHSTVVVKLPRDRAWRWWPLPAVMVAAAAGAAMAHLL</sequence>
<dbReference type="InterPro" id="IPR045308">
    <property type="entry name" value="UbiB_bact"/>
</dbReference>
<dbReference type="NCBIfam" id="TIGR01982">
    <property type="entry name" value="UbiB"/>
    <property type="match status" value="1"/>
</dbReference>
<evidence type="ECO:0000256" key="11">
    <source>
        <dbReference type="ARBA" id="ARBA00022989"/>
    </source>
</evidence>
<proteinExistence type="inferred from homology"/>
<gene>
    <name evidence="14" type="primary">ubiB</name>
    <name evidence="14" type="ORF">Q9295_02905</name>
</gene>
<evidence type="ECO:0000313" key="15">
    <source>
        <dbReference type="Proteomes" id="UP001239680"/>
    </source>
</evidence>
<evidence type="ECO:0000256" key="1">
    <source>
        <dbReference type="ARBA" id="ARBA00005020"/>
    </source>
</evidence>
<accession>A0ABU0VUB0</accession>
<evidence type="ECO:0000256" key="4">
    <source>
        <dbReference type="ARBA" id="ARBA00022519"/>
    </source>
</evidence>
<dbReference type="InterPro" id="IPR011009">
    <property type="entry name" value="Kinase-like_dom_sf"/>
</dbReference>
<keyword evidence="6" id="KW-0831">Ubiquinone biosynthesis</keyword>
<comment type="similarity">
    <text evidence="2">Belongs to the protein kinase superfamily. ADCK protein kinase family.</text>
</comment>
<evidence type="ECO:0000259" key="13">
    <source>
        <dbReference type="Pfam" id="PF03109"/>
    </source>
</evidence>
<keyword evidence="11" id="KW-1133">Transmembrane helix</keyword>
<dbReference type="RefSeq" id="WP_306679003.1">
    <property type="nucleotide sequence ID" value="NZ_JAVDBT010000002.1"/>
</dbReference>
<evidence type="ECO:0000256" key="9">
    <source>
        <dbReference type="ARBA" id="ARBA00022777"/>
    </source>
</evidence>
<keyword evidence="7" id="KW-0812">Transmembrane</keyword>
<dbReference type="CDD" id="cd13972">
    <property type="entry name" value="UbiB"/>
    <property type="match status" value="1"/>
</dbReference>
<dbReference type="SUPFAM" id="SSF56112">
    <property type="entry name" value="Protein kinase-like (PK-like)"/>
    <property type="match status" value="1"/>
</dbReference>
<dbReference type="Proteomes" id="UP001239680">
    <property type="component" value="Unassembled WGS sequence"/>
</dbReference>
<evidence type="ECO:0000256" key="10">
    <source>
        <dbReference type="ARBA" id="ARBA00022840"/>
    </source>
</evidence>
<name>A0ABU0VUB0_9RHOB</name>
<feature type="domain" description="ABC1 atypical kinase-like" evidence="13">
    <location>
        <begin position="97"/>
        <end position="342"/>
    </location>
</feature>
<comment type="pathway">
    <text evidence="1">Cofactor biosynthesis; ubiquinone biosynthesis [regulation].</text>
</comment>
<evidence type="ECO:0000256" key="12">
    <source>
        <dbReference type="ARBA" id="ARBA00023136"/>
    </source>
</evidence>
<dbReference type="EMBL" id="JAVDBT010000002">
    <property type="protein sequence ID" value="MDQ2065312.1"/>
    <property type="molecule type" value="Genomic_DNA"/>
</dbReference>
<dbReference type="InterPro" id="IPR050154">
    <property type="entry name" value="UbiB_kinase"/>
</dbReference>
<evidence type="ECO:0000256" key="6">
    <source>
        <dbReference type="ARBA" id="ARBA00022688"/>
    </source>
</evidence>
<dbReference type="PANTHER" id="PTHR10566">
    <property type="entry name" value="CHAPERONE-ACTIVITY OF BC1 COMPLEX CABC1 -RELATED"/>
    <property type="match status" value="1"/>
</dbReference>
<evidence type="ECO:0000256" key="2">
    <source>
        <dbReference type="ARBA" id="ARBA00009670"/>
    </source>
</evidence>
<keyword evidence="9" id="KW-0418">Kinase</keyword>
<dbReference type="InterPro" id="IPR010232">
    <property type="entry name" value="UbiB"/>
</dbReference>
<keyword evidence="10" id="KW-0067">ATP-binding</keyword>
<dbReference type="Pfam" id="PF03109">
    <property type="entry name" value="ABC1"/>
    <property type="match status" value="1"/>
</dbReference>
<keyword evidence="8" id="KW-0547">Nucleotide-binding</keyword>
<keyword evidence="4" id="KW-0997">Cell inner membrane</keyword>